<reference evidence="1" key="1">
    <citation type="journal article" date="2014" name="Front. Microbiol.">
        <title>High frequency of phylogenetically diverse reductive dehalogenase-homologous genes in deep subseafloor sedimentary metagenomes.</title>
        <authorList>
            <person name="Kawai M."/>
            <person name="Futagami T."/>
            <person name="Toyoda A."/>
            <person name="Takaki Y."/>
            <person name="Nishi S."/>
            <person name="Hori S."/>
            <person name="Arai W."/>
            <person name="Tsubouchi T."/>
            <person name="Morono Y."/>
            <person name="Uchiyama I."/>
            <person name="Ito T."/>
            <person name="Fujiyama A."/>
            <person name="Inagaki F."/>
            <person name="Takami H."/>
        </authorList>
    </citation>
    <scope>NUCLEOTIDE SEQUENCE</scope>
    <source>
        <strain evidence="1">Expedition CK06-06</strain>
    </source>
</reference>
<dbReference type="Gene3D" id="3.90.1570.30">
    <property type="match status" value="1"/>
</dbReference>
<name>X1SIA5_9ZZZZ</name>
<dbReference type="AlphaFoldDB" id="X1SIA5"/>
<gene>
    <name evidence="1" type="ORF">S12H4_25984</name>
</gene>
<comment type="caution">
    <text evidence="1">The sequence shown here is derived from an EMBL/GenBank/DDBJ whole genome shotgun (WGS) entry which is preliminary data.</text>
</comment>
<proteinExistence type="predicted"/>
<organism evidence="1">
    <name type="scientific">marine sediment metagenome</name>
    <dbReference type="NCBI Taxonomy" id="412755"/>
    <lineage>
        <taxon>unclassified sequences</taxon>
        <taxon>metagenomes</taxon>
        <taxon>ecological metagenomes</taxon>
    </lineage>
</organism>
<protein>
    <submittedName>
        <fullName evidence="1">Uncharacterized protein</fullName>
    </submittedName>
</protein>
<evidence type="ECO:0000313" key="1">
    <source>
        <dbReference type="EMBL" id="GAI78891.1"/>
    </source>
</evidence>
<dbReference type="EMBL" id="BARW01014698">
    <property type="protein sequence ID" value="GAI78891.1"/>
    <property type="molecule type" value="Genomic_DNA"/>
</dbReference>
<sequence>MDKEKAKSEIGFLVEKYNKIVEENRVKKYNEEMTKKDFILPLFRALGWKVEDSREVTAEEKISKGRVDYGFRIDGISKFFLEAKSLKVDLDKEKHFEQAISYAWHKGCTWAVLTDFEAVKILNAEWKAANYLQSHFTTIRYDEFLDRFDVL</sequence>
<accession>X1SIA5</accession>
<feature type="non-terminal residue" evidence="1">
    <location>
        <position position="151"/>
    </location>
</feature>